<sequence length="258" mass="28207">MTDSKPKYRAGRLLALQLSRRGMTGCLLCDGAVERLLSVRFAAGKGLAEALREVSDMGRLPEPVGDRTEISLDTDRVCLVPAELFDPSDAGSYLDVHGVSLDDADEVLVSSEVAGAIALMACEGEVCAFLRRRYGEVGFTHPLLDVLRVGPGDEVIEAVLSRDTVHLAAYASGLLYAATLPCRTEADLLYLLESVRRMFPDRMFRVALSGELPDGLVRSLGRRFRRVGAVRPALPGSVGHKEDSYRYASVIRMCYENR</sequence>
<organism evidence="1 2">
    <name type="scientific">Alistipes ihumii AP11</name>
    <dbReference type="NCBI Taxonomy" id="1211813"/>
    <lineage>
        <taxon>Bacteria</taxon>
        <taxon>Pseudomonadati</taxon>
        <taxon>Bacteroidota</taxon>
        <taxon>Bacteroidia</taxon>
        <taxon>Bacteroidales</taxon>
        <taxon>Rikenellaceae</taxon>
        <taxon>Alistipes</taxon>
    </lineage>
</organism>
<dbReference type="CDD" id="cd24013">
    <property type="entry name" value="ASKHA_ATPase_BT3980-like"/>
    <property type="match status" value="1"/>
</dbReference>
<proteinExistence type="predicted"/>
<name>A0ABY5V0Z2_9BACT</name>
<evidence type="ECO:0000313" key="2">
    <source>
        <dbReference type="Proteomes" id="UP001059295"/>
    </source>
</evidence>
<dbReference type="Proteomes" id="UP001059295">
    <property type="component" value="Chromosome"/>
</dbReference>
<dbReference type="RefSeq" id="WP_019244864.1">
    <property type="nucleotide sequence ID" value="NZ_CAPH01000004.1"/>
</dbReference>
<dbReference type="EMBL" id="CP102294">
    <property type="protein sequence ID" value="UWN57713.1"/>
    <property type="molecule type" value="Genomic_DNA"/>
</dbReference>
<gene>
    <name evidence="1" type="ORF">NQ491_02740</name>
</gene>
<evidence type="ECO:0000313" key="1">
    <source>
        <dbReference type="EMBL" id="UWN57713.1"/>
    </source>
</evidence>
<accession>A0ABY5V0Z2</accession>
<protein>
    <submittedName>
        <fullName evidence="1">DUF3822 family protein</fullName>
    </submittedName>
</protein>
<dbReference type="GeneID" id="82890616"/>
<reference evidence="1" key="1">
    <citation type="journal article" date="2022" name="Cell">
        <title>Design, construction, and in vivo augmentation of a complex gut microbiome.</title>
        <authorList>
            <person name="Cheng A.G."/>
            <person name="Ho P.Y."/>
            <person name="Aranda-Diaz A."/>
            <person name="Jain S."/>
            <person name="Yu F.B."/>
            <person name="Meng X."/>
            <person name="Wang M."/>
            <person name="Iakiviak M."/>
            <person name="Nagashima K."/>
            <person name="Zhao A."/>
            <person name="Murugkar P."/>
            <person name="Patil A."/>
            <person name="Atabakhsh K."/>
            <person name="Weakley A."/>
            <person name="Yan J."/>
            <person name="Brumbaugh A.R."/>
            <person name="Higginbottom S."/>
            <person name="Dimas A."/>
            <person name="Shiver A.L."/>
            <person name="Deutschbauer A."/>
            <person name="Neff N."/>
            <person name="Sonnenburg J.L."/>
            <person name="Huang K.C."/>
            <person name="Fischbach M.A."/>
        </authorList>
    </citation>
    <scope>NUCLEOTIDE SEQUENCE</scope>
    <source>
        <strain evidence="1">AP11</strain>
    </source>
</reference>
<keyword evidence="2" id="KW-1185">Reference proteome</keyword>
<dbReference type="Gene3D" id="3.30.420.250">
    <property type="match status" value="1"/>
</dbReference>